<evidence type="ECO:0000259" key="6">
    <source>
        <dbReference type="SMART" id="SM00729"/>
    </source>
</evidence>
<dbReference type="Pfam" id="PF04055">
    <property type="entry name" value="Radical_SAM"/>
    <property type="match status" value="1"/>
</dbReference>
<dbReference type="Gene3D" id="3.20.20.70">
    <property type="entry name" value="Aldolase class I"/>
    <property type="match status" value="1"/>
</dbReference>
<gene>
    <name evidence="7" type="ORF">A2311_04050</name>
</gene>
<dbReference type="GO" id="GO:0003824">
    <property type="term" value="F:catalytic activity"/>
    <property type="evidence" value="ECO:0007669"/>
    <property type="project" value="InterPro"/>
</dbReference>
<reference evidence="7 8" key="1">
    <citation type="journal article" date="2016" name="Nat. Commun.">
        <title>Thousands of microbial genomes shed light on interconnected biogeochemical processes in an aquifer system.</title>
        <authorList>
            <person name="Anantharaman K."/>
            <person name="Brown C.T."/>
            <person name="Hug L.A."/>
            <person name="Sharon I."/>
            <person name="Castelle C.J."/>
            <person name="Probst A.J."/>
            <person name="Thomas B.C."/>
            <person name="Singh A."/>
            <person name="Wilkins M.J."/>
            <person name="Karaoz U."/>
            <person name="Brodie E.L."/>
            <person name="Williams K.H."/>
            <person name="Hubbard S.S."/>
            <person name="Banfield J.F."/>
        </authorList>
    </citation>
    <scope>NUCLEOTIDE SEQUENCE [LARGE SCALE GENOMIC DNA]</scope>
</reference>
<feature type="domain" description="Elp3/MiaA/NifB-like radical SAM core" evidence="6">
    <location>
        <begin position="213"/>
        <end position="444"/>
    </location>
</feature>
<keyword evidence="5" id="KW-0411">Iron-sulfur</keyword>
<dbReference type="STRING" id="1802583.A2311_04050"/>
<dbReference type="SFLD" id="SFLDG01082">
    <property type="entry name" value="B12-binding_domain_containing"/>
    <property type="match status" value="1"/>
</dbReference>
<evidence type="ECO:0000256" key="3">
    <source>
        <dbReference type="ARBA" id="ARBA00022723"/>
    </source>
</evidence>
<dbReference type="InterPro" id="IPR007197">
    <property type="entry name" value="rSAM"/>
</dbReference>
<protein>
    <recommendedName>
        <fullName evidence="6">Elp3/MiaA/NifB-like radical SAM core domain-containing protein</fullName>
    </recommendedName>
</protein>
<dbReference type="Proteomes" id="UP000178951">
    <property type="component" value="Unassembled WGS sequence"/>
</dbReference>
<evidence type="ECO:0000256" key="1">
    <source>
        <dbReference type="ARBA" id="ARBA00001966"/>
    </source>
</evidence>
<keyword evidence="3" id="KW-0479">Metal-binding</keyword>
<organism evidence="7 8">
    <name type="scientific">candidate division WOR-1 bacterium RIFOXYB2_FULL_48_7</name>
    <dbReference type="NCBI Taxonomy" id="1802583"/>
    <lineage>
        <taxon>Bacteria</taxon>
        <taxon>Bacillati</taxon>
        <taxon>Saganbacteria</taxon>
    </lineage>
</organism>
<dbReference type="Gene3D" id="3.40.50.280">
    <property type="entry name" value="Cobalamin-binding domain"/>
    <property type="match status" value="1"/>
</dbReference>
<dbReference type="AlphaFoldDB" id="A0A1F4TXC6"/>
<accession>A0A1F4TXC6</accession>
<dbReference type="SFLD" id="SFLDS00029">
    <property type="entry name" value="Radical_SAM"/>
    <property type="match status" value="1"/>
</dbReference>
<dbReference type="SUPFAM" id="SSF102114">
    <property type="entry name" value="Radical SAM enzymes"/>
    <property type="match status" value="1"/>
</dbReference>
<evidence type="ECO:0000256" key="5">
    <source>
        <dbReference type="ARBA" id="ARBA00023014"/>
    </source>
</evidence>
<evidence type="ECO:0000256" key="2">
    <source>
        <dbReference type="ARBA" id="ARBA00022691"/>
    </source>
</evidence>
<dbReference type="GO" id="GO:0051536">
    <property type="term" value="F:iron-sulfur cluster binding"/>
    <property type="evidence" value="ECO:0007669"/>
    <property type="project" value="UniProtKB-KW"/>
</dbReference>
<sequence>MKTPAIQRTQRPPARHLPPRPLVVFDMALRQAGDSRYYPAVSGAAMTMSSVLHERKIADFAFMRLPFCQGGEIELDRKRPLIFALTVYDDLWLETKKELALIKEKYPTARIILGGPGVTSWSGSLRELHEHFPQADALVRGDGQPVIESLVMALAKRQIDFTKASKLHGVYVSEQGLAWRSEHPNRQDTIHFNGNPPLVHPFPDLIMDIRERRSLSFNTSIGCKHRCVFCSTIKRPPVYWRVGRIIQELLRIREMVEEGSLPLEARVITFVDDDFFLDRDRARHFFQTLKGHPLLSDYFRFLFQSSVSSLLQQGQPDIELLDLVAPNNHFICLGTDGFHPKALSFFRKGNYTLDQALDLIKAIKAREIKQVHYVILTYPQITRQELLETLNILEETIVQDYNPAFHYDIAYFLSVIENSPLWQLFQTQHPDNKVNHDGNKVLAFNYPLDDTDLVRDLDTILKLPFPSKQDLEHALPSLDAIKKVQILQCIIYFTEIGRWPTSFDEIINCGDTIIQWMGIRFLRDQIERPGQPQSWLEWFQTPTRHIEK</sequence>
<comment type="cofactor">
    <cofactor evidence="1">
        <name>[4Fe-4S] cluster</name>
        <dbReference type="ChEBI" id="CHEBI:49883"/>
    </cofactor>
</comment>
<comment type="caution">
    <text evidence="7">The sequence shown here is derived from an EMBL/GenBank/DDBJ whole genome shotgun (WGS) entry which is preliminary data.</text>
</comment>
<dbReference type="InterPro" id="IPR051198">
    <property type="entry name" value="BchE-like"/>
</dbReference>
<evidence type="ECO:0000313" key="8">
    <source>
        <dbReference type="Proteomes" id="UP000178951"/>
    </source>
</evidence>
<evidence type="ECO:0000256" key="4">
    <source>
        <dbReference type="ARBA" id="ARBA00023004"/>
    </source>
</evidence>
<keyword evidence="2" id="KW-0949">S-adenosyl-L-methionine</keyword>
<name>A0A1F4TXC6_UNCSA</name>
<dbReference type="InterPro" id="IPR006638">
    <property type="entry name" value="Elp3/MiaA/NifB-like_rSAM"/>
</dbReference>
<dbReference type="GO" id="GO:0046872">
    <property type="term" value="F:metal ion binding"/>
    <property type="evidence" value="ECO:0007669"/>
    <property type="project" value="UniProtKB-KW"/>
</dbReference>
<keyword evidence="4" id="KW-0408">Iron</keyword>
<proteinExistence type="predicted"/>
<dbReference type="EMBL" id="MEUF01000008">
    <property type="protein sequence ID" value="OGC36703.1"/>
    <property type="molecule type" value="Genomic_DNA"/>
</dbReference>
<dbReference type="PANTHER" id="PTHR43409">
    <property type="entry name" value="ANAEROBIC MAGNESIUM-PROTOPORPHYRIN IX MONOMETHYL ESTER CYCLASE-RELATED"/>
    <property type="match status" value="1"/>
</dbReference>
<dbReference type="InterPro" id="IPR058240">
    <property type="entry name" value="rSAM_sf"/>
</dbReference>
<dbReference type="InterPro" id="IPR013785">
    <property type="entry name" value="Aldolase_TIM"/>
</dbReference>
<dbReference type="SMART" id="SM00729">
    <property type="entry name" value="Elp3"/>
    <property type="match status" value="1"/>
</dbReference>
<evidence type="ECO:0000313" key="7">
    <source>
        <dbReference type="EMBL" id="OGC36703.1"/>
    </source>
</evidence>